<dbReference type="PROSITE" id="PS51770">
    <property type="entry name" value="HOTDOG_ACOT"/>
    <property type="match status" value="2"/>
</dbReference>
<feature type="domain" description="HotDog ACOT-type" evidence="5">
    <location>
        <begin position="308"/>
        <end position="423"/>
    </location>
</feature>
<feature type="domain" description="HotDog ACOT-type" evidence="5">
    <location>
        <begin position="102"/>
        <end position="228"/>
    </location>
</feature>
<comment type="caution">
    <text evidence="6">The sequence shown here is derived from an EMBL/GenBank/DDBJ whole genome shotgun (WGS) entry which is preliminary data.</text>
</comment>
<keyword evidence="3" id="KW-0378">Hydrolase</keyword>
<dbReference type="InterPro" id="IPR029069">
    <property type="entry name" value="HotDog_dom_sf"/>
</dbReference>
<keyword evidence="2" id="KW-0677">Repeat</keyword>
<accession>A0A9W8ATE4</accession>
<organism evidence="6 7">
    <name type="scientific">Dispira parvispora</name>
    <dbReference type="NCBI Taxonomy" id="1520584"/>
    <lineage>
        <taxon>Eukaryota</taxon>
        <taxon>Fungi</taxon>
        <taxon>Fungi incertae sedis</taxon>
        <taxon>Zoopagomycota</taxon>
        <taxon>Kickxellomycotina</taxon>
        <taxon>Dimargaritomycetes</taxon>
        <taxon>Dimargaritales</taxon>
        <taxon>Dimargaritaceae</taxon>
        <taxon>Dispira</taxon>
    </lineage>
</organism>
<evidence type="ECO:0000256" key="2">
    <source>
        <dbReference type="ARBA" id="ARBA00022737"/>
    </source>
</evidence>
<keyword evidence="4" id="KW-0809">Transit peptide</keyword>
<evidence type="ECO:0000313" key="6">
    <source>
        <dbReference type="EMBL" id="KAJ1966960.1"/>
    </source>
</evidence>
<dbReference type="EMBL" id="JANBPY010000418">
    <property type="protein sequence ID" value="KAJ1966960.1"/>
    <property type="molecule type" value="Genomic_DNA"/>
</dbReference>
<dbReference type="SUPFAM" id="SSF54637">
    <property type="entry name" value="Thioesterase/thiol ester dehydrase-isomerase"/>
    <property type="match status" value="2"/>
</dbReference>
<dbReference type="GO" id="GO:0006637">
    <property type="term" value="P:acyl-CoA metabolic process"/>
    <property type="evidence" value="ECO:0007669"/>
    <property type="project" value="TreeGrafter"/>
</dbReference>
<dbReference type="CDD" id="cd03442">
    <property type="entry name" value="BFIT_BACH"/>
    <property type="match status" value="2"/>
</dbReference>
<dbReference type="Proteomes" id="UP001150925">
    <property type="component" value="Unassembled WGS sequence"/>
</dbReference>
<dbReference type="GO" id="GO:0005739">
    <property type="term" value="C:mitochondrion"/>
    <property type="evidence" value="ECO:0007669"/>
    <property type="project" value="TreeGrafter"/>
</dbReference>
<comment type="similarity">
    <text evidence="1">Belongs to the acyl coenzyme A hydrolase family.</text>
</comment>
<dbReference type="InterPro" id="IPR033120">
    <property type="entry name" value="HOTDOG_ACOT"/>
</dbReference>
<evidence type="ECO:0000256" key="4">
    <source>
        <dbReference type="ARBA" id="ARBA00022946"/>
    </source>
</evidence>
<proteinExistence type="inferred from homology"/>
<name>A0A9W8ATE4_9FUNG</name>
<evidence type="ECO:0000256" key="1">
    <source>
        <dbReference type="ARBA" id="ARBA00010458"/>
    </source>
</evidence>
<sequence>MQILPRSSFVTWGSRVATSRWPQATRLHRPIALLSAFHTTPGWAQTKPPVSSTNPLTPLFSVVPNPAGEEGFWVDLESHGVSRPPPAYRGGSPLMYKRMGDSYCEFVLPFRDHPELLDNYINVHGTIRVGRVLEELDKLAGAVAYRHCADAYNRTPPLTIVTASVDRIELREDISSDKNYKFSGKVCQVGSSSMEIYLKMESLKGDSRSQVQDLILVAHFTMVARDRETQKAIKVNPLFMQTPREHKIADIASSIRTQRIERRQKALTLVPPSAAERQLMHRLYLESLQYTDQRFDKQHKPEHIVWSDEAILESVTLTMPQDRNVHHKIFGGYLMRLALELAYAQASLFAKRSPKVLAIDDITFKKPVPIGSVLYLTSQVTYSSGLPNGSYEISVTADVIHPSAGVRETTNVFHLTFKGPEGAQAPRILPRTYADLMRYIDANRRYEQHKDEFTLPQVFVEDL</sequence>
<keyword evidence="7" id="KW-1185">Reference proteome</keyword>
<dbReference type="OrthoDB" id="331699at2759"/>
<dbReference type="PANTHER" id="PTHR12655:SF0">
    <property type="entry name" value="ACYL-COENZYME A THIOESTERASE 9, MITOCHONDRIAL"/>
    <property type="match status" value="1"/>
</dbReference>
<evidence type="ECO:0000313" key="7">
    <source>
        <dbReference type="Proteomes" id="UP001150925"/>
    </source>
</evidence>
<reference evidence="6" key="1">
    <citation type="submission" date="2022-07" db="EMBL/GenBank/DDBJ databases">
        <title>Phylogenomic reconstructions and comparative analyses of Kickxellomycotina fungi.</title>
        <authorList>
            <person name="Reynolds N.K."/>
            <person name="Stajich J.E."/>
            <person name="Barry K."/>
            <person name="Grigoriev I.V."/>
            <person name="Crous P."/>
            <person name="Smith M.E."/>
        </authorList>
    </citation>
    <scope>NUCLEOTIDE SEQUENCE</scope>
    <source>
        <strain evidence="6">RSA 1196</strain>
    </source>
</reference>
<evidence type="ECO:0000259" key="5">
    <source>
        <dbReference type="PROSITE" id="PS51770"/>
    </source>
</evidence>
<dbReference type="AlphaFoldDB" id="A0A9W8ATE4"/>
<protein>
    <recommendedName>
        <fullName evidence="5">HotDog ACOT-type domain-containing protein</fullName>
    </recommendedName>
</protein>
<gene>
    <name evidence="6" type="ORF">IWQ62_002140</name>
</gene>
<dbReference type="GO" id="GO:0047617">
    <property type="term" value="F:fatty acyl-CoA hydrolase activity"/>
    <property type="evidence" value="ECO:0007669"/>
    <property type="project" value="TreeGrafter"/>
</dbReference>
<evidence type="ECO:0000256" key="3">
    <source>
        <dbReference type="ARBA" id="ARBA00022801"/>
    </source>
</evidence>
<dbReference type="Gene3D" id="3.10.129.10">
    <property type="entry name" value="Hotdog Thioesterase"/>
    <property type="match status" value="2"/>
</dbReference>
<dbReference type="PANTHER" id="PTHR12655">
    <property type="entry name" value="ACYL-COA THIOESTERASE"/>
    <property type="match status" value="1"/>
</dbReference>